<comment type="caution">
    <text evidence="1">The sequence shown here is derived from an EMBL/GenBank/DDBJ whole genome shotgun (WGS) entry which is preliminary data.</text>
</comment>
<keyword evidence="2" id="KW-1185">Reference proteome</keyword>
<gene>
    <name evidence="1" type="ORF">QBC37DRAFT_353539</name>
</gene>
<name>A0AAN7B3D4_9PEZI</name>
<protein>
    <submittedName>
        <fullName evidence="1">Uncharacterized protein</fullName>
    </submittedName>
</protein>
<reference evidence="1" key="1">
    <citation type="journal article" date="2023" name="Mol. Phylogenet. Evol.">
        <title>Genome-scale phylogeny and comparative genomics of the fungal order Sordariales.</title>
        <authorList>
            <person name="Hensen N."/>
            <person name="Bonometti L."/>
            <person name="Westerberg I."/>
            <person name="Brannstrom I.O."/>
            <person name="Guillou S."/>
            <person name="Cros-Aarteil S."/>
            <person name="Calhoun S."/>
            <person name="Haridas S."/>
            <person name="Kuo A."/>
            <person name="Mondo S."/>
            <person name="Pangilinan J."/>
            <person name="Riley R."/>
            <person name="LaButti K."/>
            <person name="Andreopoulos B."/>
            <person name="Lipzen A."/>
            <person name="Chen C."/>
            <person name="Yan M."/>
            <person name="Daum C."/>
            <person name="Ng V."/>
            <person name="Clum A."/>
            <person name="Steindorff A."/>
            <person name="Ohm R.A."/>
            <person name="Martin F."/>
            <person name="Silar P."/>
            <person name="Natvig D.O."/>
            <person name="Lalanne C."/>
            <person name="Gautier V."/>
            <person name="Ament-Velasquez S.L."/>
            <person name="Kruys A."/>
            <person name="Hutchinson M.I."/>
            <person name="Powell A.J."/>
            <person name="Barry K."/>
            <person name="Miller A.N."/>
            <person name="Grigoriev I.V."/>
            <person name="Debuchy R."/>
            <person name="Gladieux P."/>
            <person name="Hiltunen Thoren M."/>
            <person name="Johannesson H."/>
        </authorList>
    </citation>
    <scope>NUCLEOTIDE SEQUENCE</scope>
    <source>
        <strain evidence="1">PSN293</strain>
    </source>
</reference>
<proteinExistence type="predicted"/>
<reference evidence="1" key="2">
    <citation type="submission" date="2023-05" db="EMBL/GenBank/DDBJ databases">
        <authorList>
            <consortium name="Lawrence Berkeley National Laboratory"/>
            <person name="Steindorff A."/>
            <person name="Hensen N."/>
            <person name="Bonometti L."/>
            <person name="Westerberg I."/>
            <person name="Brannstrom I.O."/>
            <person name="Guillou S."/>
            <person name="Cros-Aarteil S."/>
            <person name="Calhoun S."/>
            <person name="Haridas S."/>
            <person name="Kuo A."/>
            <person name="Mondo S."/>
            <person name="Pangilinan J."/>
            <person name="Riley R."/>
            <person name="Labutti K."/>
            <person name="Andreopoulos B."/>
            <person name="Lipzen A."/>
            <person name="Chen C."/>
            <person name="Yanf M."/>
            <person name="Daum C."/>
            <person name="Ng V."/>
            <person name="Clum A."/>
            <person name="Ohm R."/>
            <person name="Martin F."/>
            <person name="Silar P."/>
            <person name="Natvig D."/>
            <person name="Lalanne C."/>
            <person name="Gautier V."/>
            <person name="Ament-Velasquez S.L."/>
            <person name="Kruys A."/>
            <person name="Hutchinson M.I."/>
            <person name="Powell A.J."/>
            <person name="Barry K."/>
            <person name="Miller A.N."/>
            <person name="Grigoriev I.V."/>
            <person name="Debuchy R."/>
            <person name="Gladieux P."/>
            <person name="Thoren M.H."/>
            <person name="Johannesson H."/>
        </authorList>
    </citation>
    <scope>NUCLEOTIDE SEQUENCE</scope>
    <source>
        <strain evidence="1">PSN293</strain>
    </source>
</reference>
<dbReference type="EMBL" id="MU858242">
    <property type="protein sequence ID" value="KAK4208477.1"/>
    <property type="molecule type" value="Genomic_DNA"/>
</dbReference>
<sequence length="203" mass="20505">MAASPPSTLAVAATSTSPPAPIGTVPLLAPRAASTAPPVTATPIYIDLIDGYKALPPCAVVPLSTIVRDMEDGCGDGGKLTSYSCFCTNSYSRFSWQISTAVLRNCPDVDSREEMATSAVGVFRGYCTSGREQLTATKAVSSSSEGADGAGSGTTSTGTSFVSVIGANETQSSNNTSRSKSVSVVTAAVMMLVVLAAGSSCVL</sequence>
<dbReference type="AlphaFoldDB" id="A0AAN7B3D4"/>
<evidence type="ECO:0000313" key="2">
    <source>
        <dbReference type="Proteomes" id="UP001301769"/>
    </source>
</evidence>
<dbReference type="Proteomes" id="UP001301769">
    <property type="component" value="Unassembled WGS sequence"/>
</dbReference>
<accession>A0AAN7B3D4</accession>
<evidence type="ECO:0000313" key="1">
    <source>
        <dbReference type="EMBL" id="KAK4208477.1"/>
    </source>
</evidence>
<organism evidence="1 2">
    <name type="scientific">Rhypophila decipiens</name>
    <dbReference type="NCBI Taxonomy" id="261697"/>
    <lineage>
        <taxon>Eukaryota</taxon>
        <taxon>Fungi</taxon>
        <taxon>Dikarya</taxon>
        <taxon>Ascomycota</taxon>
        <taxon>Pezizomycotina</taxon>
        <taxon>Sordariomycetes</taxon>
        <taxon>Sordariomycetidae</taxon>
        <taxon>Sordariales</taxon>
        <taxon>Naviculisporaceae</taxon>
        <taxon>Rhypophila</taxon>
    </lineage>
</organism>